<dbReference type="SUPFAM" id="SSF140860">
    <property type="entry name" value="Pseudo ankyrin repeat-like"/>
    <property type="match status" value="2"/>
</dbReference>
<sequence length="493" mass="56089">MSANKRLKVSHTSDRGRGEEVPSASISDLPNDILKHCFSFIPGQYITVAPVSRHFHRNYCTIGMDDSLNALSTDILLQIGKNRSTTVDAVSDDIKLTEYCFIKNTPKEFMIKVCQIAAMKGRTDIIECANVFGIDLIQLVQNKMRNHSTLIEKLVEEGNLEMIQYFDSKLLEDFHPSFWRTLFSRAAVSNHLHIMKWICKEKCQNADRIIDYRKSMKSSIEAYVVVLEGVTASDVTVELCMKAVKHGNIPVLEHCHRNNFRFATITWLCNSSMENKDKEQALVTLKWLRQHGCDWDESLCEAAVSYDNLGALKWARSEGCPWDAGTLCAAAKHGNIAVVEYCLQTQCPMTASICSYAMLNNDHDRALAILKLLRQNLCPWDVGTVDQAIYNGNFEAMVWAKKNGCPWRINSFALLTQRGNVSQIEEVLQYEQLHGSMLFVQTEGIVKMTPDVVRTINSVIFVRRSNDDSDDCIIEKLKVLRRYGYEWNDGHEH</sequence>
<organism evidence="2 3">
    <name type="scientific">Chaetoceros tenuissimus</name>
    <dbReference type="NCBI Taxonomy" id="426638"/>
    <lineage>
        <taxon>Eukaryota</taxon>
        <taxon>Sar</taxon>
        <taxon>Stramenopiles</taxon>
        <taxon>Ochrophyta</taxon>
        <taxon>Bacillariophyta</taxon>
        <taxon>Coscinodiscophyceae</taxon>
        <taxon>Chaetocerotophycidae</taxon>
        <taxon>Chaetocerotales</taxon>
        <taxon>Chaetocerotaceae</taxon>
        <taxon>Chaetoceros</taxon>
    </lineage>
</organism>
<dbReference type="EMBL" id="BLLK01000023">
    <property type="protein sequence ID" value="GFH47637.1"/>
    <property type="molecule type" value="Genomic_DNA"/>
</dbReference>
<evidence type="ECO:0000313" key="3">
    <source>
        <dbReference type="Proteomes" id="UP001054902"/>
    </source>
</evidence>
<dbReference type="AlphaFoldDB" id="A0AAD3CK98"/>
<keyword evidence="3" id="KW-1185">Reference proteome</keyword>
<gene>
    <name evidence="2" type="ORF">CTEN210_04112</name>
</gene>
<dbReference type="PANTHER" id="PTHR46586">
    <property type="entry name" value="ANKYRIN REPEAT-CONTAINING PROTEIN"/>
    <property type="match status" value="1"/>
</dbReference>
<dbReference type="PANTHER" id="PTHR46586:SF3">
    <property type="entry name" value="ANKYRIN REPEAT-CONTAINING PROTEIN"/>
    <property type="match status" value="1"/>
</dbReference>
<feature type="region of interest" description="Disordered" evidence="1">
    <location>
        <begin position="1"/>
        <end position="24"/>
    </location>
</feature>
<feature type="compositionally biased region" description="Basic and acidic residues" evidence="1">
    <location>
        <begin position="11"/>
        <end position="20"/>
    </location>
</feature>
<evidence type="ECO:0000256" key="1">
    <source>
        <dbReference type="SAM" id="MobiDB-lite"/>
    </source>
</evidence>
<dbReference type="InterPro" id="IPR036770">
    <property type="entry name" value="Ankyrin_rpt-contain_sf"/>
</dbReference>
<comment type="caution">
    <text evidence="2">The sequence shown here is derived from an EMBL/GenBank/DDBJ whole genome shotgun (WGS) entry which is preliminary data.</text>
</comment>
<evidence type="ECO:0000313" key="2">
    <source>
        <dbReference type="EMBL" id="GFH47637.1"/>
    </source>
</evidence>
<proteinExistence type="predicted"/>
<name>A0AAD3CK98_9STRA</name>
<dbReference type="Proteomes" id="UP001054902">
    <property type="component" value="Unassembled WGS sequence"/>
</dbReference>
<protein>
    <submittedName>
        <fullName evidence="2">Uncharacterized protein</fullName>
    </submittedName>
</protein>
<dbReference type="InterPro" id="IPR052050">
    <property type="entry name" value="SecEffector_AnkRepeat"/>
</dbReference>
<dbReference type="Gene3D" id="1.25.40.20">
    <property type="entry name" value="Ankyrin repeat-containing domain"/>
    <property type="match status" value="1"/>
</dbReference>
<accession>A0AAD3CK98</accession>
<reference evidence="2 3" key="1">
    <citation type="journal article" date="2021" name="Sci. Rep.">
        <title>The genome of the diatom Chaetoceros tenuissimus carries an ancient integrated fragment of an extant virus.</title>
        <authorList>
            <person name="Hongo Y."/>
            <person name="Kimura K."/>
            <person name="Takaki Y."/>
            <person name="Yoshida Y."/>
            <person name="Baba S."/>
            <person name="Kobayashi G."/>
            <person name="Nagasaki K."/>
            <person name="Hano T."/>
            <person name="Tomaru Y."/>
        </authorList>
    </citation>
    <scope>NUCLEOTIDE SEQUENCE [LARGE SCALE GENOMIC DNA]</scope>
    <source>
        <strain evidence="2 3">NIES-3715</strain>
    </source>
</reference>